<dbReference type="Pfam" id="PF01546">
    <property type="entry name" value="Peptidase_M20"/>
    <property type="match status" value="1"/>
</dbReference>
<reference evidence="5" key="1">
    <citation type="submission" date="2016-03" db="EMBL/GenBank/DDBJ databases">
        <authorList>
            <person name="Ploux O."/>
        </authorList>
    </citation>
    <scope>NUCLEOTIDE SEQUENCE</scope>
    <source>
        <strain evidence="5">UC10</strain>
    </source>
</reference>
<dbReference type="InterPro" id="IPR017150">
    <property type="entry name" value="Pept_M20_glutamate_carboxypep"/>
</dbReference>
<dbReference type="SUPFAM" id="SSF53187">
    <property type="entry name" value="Zn-dependent exopeptidases"/>
    <property type="match status" value="1"/>
</dbReference>
<dbReference type="Gene3D" id="3.30.70.360">
    <property type="match status" value="1"/>
</dbReference>
<keyword evidence="1" id="KW-0479">Metal-binding</keyword>
<name>A0A1Y5PQP7_9SPHN</name>
<dbReference type="EMBL" id="LT598653">
    <property type="protein sequence ID" value="SBV32353.1"/>
    <property type="molecule type" value="Genomic_DNA"/>
</dbReference>
<dbReference type="InterPro" id="IPR036264">
    <property type="entry name" value="Bact_exopeptidase_dim_dom"/>
</dbReference>
<organism evidence="5">
    <name type="scientific">uncultured Sphingopyxis sp</name>
    <dbReference type="NCBI Taxonomy" id="310581"/>
    <lineage>
        <taxon>Bacteria</taxon>
        <taxon>Pseudomonadati</taxon>
        <taxon>Pseudomonadota</taxon>
        <taxon>Alphaproteobacteria</taxon>
        <taxon>Sphingomonadales</taxon>
        <taxon>Sphingomonadaceae</taxon>
        <taxon>Sphingopyxis</taxon>
        <taxon>environmental samples</taxon>
    </lineage>
</organism>
<accession>A0A1Y5PQP7</accession>
<evidence type="ECO:0000256" key="3">
    <source>
        <dbReference type="PIRSR" id="PIRSR037238-1"/>
    </source>
</evidence>
<evidence type="ECO:0000259" key="4">
    <source>
        <dbReference type="Pfam" id="PF07687"/>
    </source>
</evidence>
<dbReference type="PANTHER" id="PTHR43808">
    <property type="entry name" value="ACETYLORNITHINE DEACETYLASE"/>
    <property type="match status" value="1"/>
</dbReference>
<sequence length="417" mass="44078">MTIIDISRDEAEALAWIDTLGPTLLDRTLAWSAVNSGSFNLAGLGHMAELIGGEMDRLGGTVELRDPAPFAYPDARGDLQPVKHGRNLHFRRDAAGAANRVLLVGHMDTVFAADHPFQTPGWIDERTVRGPGVADMKGGIIVMLTAIEALSQTSLADRLGIEVIVNADEEVSSVGSEPLLAEVAGRCTVGLAYEPSATPEGVLAGARKGCANFAAVITGRAAHAGRNPQDGRNAIVAAAELAGRIAGLTGARPDLTANPARIDGGGPENIVPDRAVLRFNVRLANPADQPWLLETLNRLVDEIAVRHDVAIALHGGIQRPPKPMDAHQQRLFDLVRDCGAALDLDIAWRATGGACDGNNLAAHGLAVVDTLGVRGGAIHSDREFLIVDSLVERAKLSALLLMRLARMEQSFSAPRGE</sequence>
<dbReference type="InterPro" id="IPR002933">
    <property type="entry name" value="Peptidase_M20"/>
</dbReference>
<evidence type="ECO:0000256" key="1">
    <source>
        <dbReference type="ARBA" id="ARBA00022723"/>
    </source>
</evidence>
<dbReference type="GO" id="GO:0016787">
    <property type="term" value="F:hydrolase activity"/>
    <property type="evidence" value="ECO:0007669"/>
    <property type="project" value="UniProtKB-KW"/>
</dbReference>
<dbReference type="InterPro" id="IPR011650">
    <property type="entry name" value="Peptidase_M20_dimer"/>
</dbReference>
<evidence type="ECO:0000313" key="5">
    <source>
        <dbReference type="EMBL" id="SBV32353.1"/>
    </source>
</evidence>
<feature type="active site" description="Proton acceptor" evidence="3">
    <location>
        <position position="169"/>
    </location>
</feature>
<feature type="active site" evidence="3">
    <location>
        <position position="108"/>
    </location>
</feature>
<protein>
    <submittedName>
        <fullName evidence="5">Peptidase dimerisation</fullName>
    </submittedName>
</protein>
<proteinExistence type="predicted"/>
<feature type="domain" description="Peptidase M20 dimerisation" evidence="4">
    <location>
        <begin position="206"/>
        <end position="306"/>
    </location>
</feature>
<evidence type="ECO:0000256" key="2">
    <source>
        <dbReference type="ARBA" id="ARBA00022801"/>
    </source>
</evidence>
<dbReference type="KEGG" id="sphu:SPPYR_1233"/>
<dbReference type="SUPFAM" id="SSF55031">
    <property type="entry name" value="Bacterial exopeptidase dimerisation domain"/>
    <property type="match status" value="1"/>
</dbReference>
<dbReference type="NCBIfam" id="NF005602">
    <property type="entry name" value="PRK07338.1"/>
    <property type="match status" value="1"/>
</dbReference>
<dbReference type="PIRSF" id="PIRSF037238">
    <property type="entry name" value="Carboxypeptidase_G2"/>
    <property type="match status" value="1"/>
</dbReference>
<dbReference type="AlphaFoldDB" id="A0A1Y5PQP7"/>
<keyword evidence="2" id="KW-0378">Hydrolase</keyword>
<dbReference type="Pfam" id="PF07687">
    <property type="entry name" value="M20_dimer"/>
    <property type="match status" value="1"/>
</dbReference>
<dbReference type="InterPro" id="IPR050072">
    <property type="entry name" value="Peptidase_M20A"/>
</dbReference>
<dbReference type="Gene3D" id="3.40.630.10">
    <property type="entry name" value="Zn peptidases"/>
    <property type="match status" value="1"/>
</dbReference>
<dbReference type="GO" id="GO:0046872">
    <property type="term" value="F:metal ion binding"/>
    <property type="evidence" value="ECO:0007669"/>
    <property type="project" value="UniProtKB-KW"/>
</dbReference>
<dbReference type="PANTHER" id="PTHR43808:SF9">
    <property type="entry name" value="BLL0789 PROTEIN"/>
    <property type="match status" value="1"/>
</dbReference>
<gene>
    <name evidence="5" type="ORF">SPPYR_1233</name>
</gene>
<dbReference type="RefSeq" id="WP_295325269.1">
    <property type="nucleotide sequence ID" value="NZ_LT598653.1"/>
</dbReference>